<dbReference type="EMBL" id="SEOQ01000264">
    <property type="protein sequence ID" value="TFY66248.1"/>
    <property type="molecule type" value="Genomic_DNA"/>
</dbReference>
<evidence type="ECO:0000256" key="10">
    <source>
        <dbReference type="HAMAP-Rule" id="MF_03173"/>
    </source>
</evidence>
<comment type="catalytic activity">
    <reaction evidence="10">
        <text>ATP + H2O = ADP + phosphate + H(+)</text>
        <dbReference type="Rhea" id="RHEA:13065"/>
        <dbReference type="ChEBI" id="CHEBI:15377"/>
        <dbReference type="ChEBI" id="CHEBI:15378"/>
        <dbReference type="ChEBI" id="CHEBI:30616"/>
        <dbReference type="ChEBI" id="CHEBI:43474"/>
        <dbReference type="ChEBI" id="CHEBI:456216"/>
    </reaction>
</comment>
<gene>
    <name evidence="12" type="ORF">EVG20_g4838</name>
</gene>
<evidence type="ECO:0000256" key="3">
    <source>
        <dbReference type="ARBA" id="ARBA00022517"/>
    </source>
</evidence>
<feature type="binding site" evidence="10">
    <location>
        <position position="148"/>
    </location>
    <ligand>
        <name>ATP</name>
        <dbReference type="ChEBI" id="CHEBI:30616"/>
    </ligand>
</feature>
<protein>
    <recommendedName>
        <fullName evidence="10">Adenylate kinase isoenzyme 6 homolog</fullName>
        <shortName evidence="10">AK6</shortName>
        <ecNumber evidence="10">2.7.4.3</ecNumber>
    </recommendedName>
    <alternativeName>
        <fullName evidence="10">Dual activity adenylate kinase/ATPase</fullName>
        <shortName evidence="10">AK/ATPase</shortName>
    </alternativeName>
</protein>
<dbReference type="GO" id="GO:0016887">
    <property type="term" value="F:ATP hydrolysis activity"/>
    <property type="evidence" value="ECO:0007669"/>
    <property type="project" value="UniProtKB-UniRule"/>
</dbReference>
<dbReference type="STRING" id="205917.A0A4Y9YX08"/>
<evidence type="ECO:0000256" key="8">
    <source>
        <dbReference type="ARBA" id="ARBA00022840"/>
    </source>
</evidence>
<comment type="catalytic activity">
    <reaction evidence="1 10">
        <text>AMP + ATP = 2 ADP</text>
        <dbReference type="Rhea" id="RHEA:12973"/>
        <dbReference type="ChEBI" id="CHEBI:30616"/>
        <dbReference type="ChEBI" id="CHEBI:456215"/>
        <dbReference type="ChEBI" id="CHEBI:456216"/>
        <dbReference type="EC" id="2.7.4.3"/>
    </reaction>
</comment>
<evidence type="ECO:0000313" key="12">
    <source>
        <dbReference type="EMBL" id="TFY66248.1"/>
    </source>
</evidence>
<evidence type="ECO:0000313" key="13">
    <source>
        <dbReference type="Proteomes" id="UP000298327"/>
    </source>
</evidence>
<dbReference type="GO" id="GO:0004017">
    <property type="term" value="F:AMP kinase activity"/>
    <property type="evidence" value="ECO:0007669"/>
    <property type="project" value="UniProtKB-UniRule"/>
</dbReference>
<feature type="region of interest" description="NMPbind" evidence="10">
    <location>
        <begin position="166"/>
        <end position="189"/>
    </location>
</feature>
<dbReference type="OrthoDB" id="10251185at2759"/>
<feature type="binding site" evidence="10">
    <location>
        <position position="144"/>
    </location>
    <ligand>
        <name>ATP</name>
        <dbReference type="ChEBI" id="CHEBI:30616"/>
    </ligand>
</feature>
<feature type="binding site" evidence="10">
    <location>
        <position position="242"/>
    </location>
    <ligand>
        <name>ATP</name>
        <dbReference type="ChEBI" id="CHEBI:30616"/>
    </ligand>
</feature>
<comment type="caution">
    <text evidence="12">The sequence shown here is derived from an EMBL/GenBank/DDBJ whole genome shotgun (WGS) entry which is preliminary data.</text>
</comment>
<dbReference type="GO" id="GO:0005524">
    <property type="term" value="F:ATP binding"/>
    <property type="evidence" value="ECO:0007669"/>
    <property type="project" value="UniProtKB-KW"/>
</dbReference>
<comment type="subunit">
    <text evidence="10">Interacts with small ribosomal subunit protein uS11. Not a structural component of 43S pre-ribosomes, but transiently interacts with them by binding to uS11.</text>
</comment>
<name>A0A4Y9YX08_9AGAM</name>
<dbReference type="GO" id="GO:0005634">
    <property type="term" value="C:nucleus"/>
    <property type="evidence" value="ECO:0007669"/>
    <property type="project" value="UniProtKB-SubCell"/>
</dbReference>
<accession>A0A4Y9YX08</accession>
<keyword evidence="4 10" id="KW-0698">rRNA processing</keyword>
<dbReference type="HAMAP" id="MF_00039">
    <property type="entry name" value="Adenylate_kinase_AK6"/>
    <property type="match status" value="1"/>
</dbReference>
<proteinExistence type="inferred from homology"/>
<dbReference type="InterPro" id="IPR020618">
    <property type="entry name" value="Adenyl_kinase_AK6"/>
</dbReference>
<feature type="binding site" evidence="10">
    <location>
        <position position="147"/>
    </location>
    <ligand>
        <name>ATP</name>
        <dbReference type="ChEBI" id="CHEBI:30616"/>
    </ligand>
</feature>
<reference evidence="12 13" key="1">
    <citation type="submission" date="2019-02" db="EMBL/GenBank/DDBJ databases">
        <title>Genome sequencing of the rare red list fungi Dentipellis fragilis.</title>
        <authorList>
            <person name="Buettner E."/>
            <person name="Kellner H."/>
        </authorList>
    </citation>
    <scope>NUCLEOTIDE SEQUENCE [LARGE SCALE GENOMIC DNA]</scope>
    <source>
        <strain evidence="12 13">DSM 105465</strain>
    </source>
</reference>
<sequence length="307" mass="35325">MHVDEQSAWHRIPKEYTCDNFKQLHTETYLRESKKKKKKIERNPSSLSSFKSRPGEEVRTVMMMKSKQEADKPTGMPVIHPSSSSFRHARTPNVNFSSSPTSTSPKLFTLPLLPLPHILHTYAHHVRRAPRPQRSHHVITGTPGTGKSTHAALLAEESPVPLQHINVGEWVKERGLHEGYDEEWQSYTVDEDKVLDEIEPLTAEGGLILDWHTCEAFPERWADLVVVLRCDHTLLWERLEKRNYPLKKIQENNEAEIMDVVIDEARASYAPEVVVELRSESAEDMQANVARIVQWIEAWRRDHGVAE</sequence>
<evidence type="ECO:0000256" key="4">
    <source>
        <dbReference type="ARBA" id="ARBA00022552"/>
    </source>
</evidence>
<dbReference type="GO" id="GO:0005737">
    <property type="term" value="C:cytoplasm"/>
    <property type="evidence" value="ECO:0007669"/>
    <property type="project" value="UniProtKB-SubCell"/>
</dbReference>
<keyword evidence="8 10" id="KW-0067">ATP-binding</keyword>
<evidence type="ECO:0000256" key="5">
    <source>
        <dbReference type="ARBA" id="ARBA00022679"/>
    </source>
</evidence>
<keyword evidence="13" id="KW-1185">Reference proteome</keyword>
<organism evidence="12 13">
    <name type="scientific">Dentipellis fragilis</name>
    <dbReference type="NCBI Taxonomy" id="205917"/>
    <lineage>
        <taxon>Eukaryota</taxon>
        <taxon>Fungi</taxon>
        <taxon>Dikarya</taxon>
        <taxon>Basidiomycota</taxon>
        <taxon>Agaricomycotina</taxon>
        <taxon>Agaricomycetes</taxon>
        <taxon>Russulales</taxon>
        <taxon>Hericiaceae</taxon>
        <taxon>Dentipellis</taxon>
    </lineage>
</organism>
<keyword evidence="9 10" id="KW-0539">Nucleus</keyword>
<dbReference type="FunFam" id="3.40.50.300:FF:000372">
    <property type="entry name" value="Adenylate kinase isoenzyme 6 homolog"/>
    <property type="match status" value="1"/>
</dbReference>
<dbReference type="PANTHER" id="PTHR12595">
    <property type="entry name" value="POS9-ACTIVATING FACTOR FAP7-RELATED"/>
    <property type="match status" value="1"/>
</dbReference>
<dbReference type="GO" id="GO:0042274">
    <property type="term" value="P:ribosomal small subunit biogenesis"/>
    <property type="evidence" value="ECO:0007669"/>
    <property type="project" value="UniProtKB-UniRule"/>
</dbReference>
<keyword evidence="2 10" id="KW-0963">Cytoplasm</keyword>
<feature type="region of interest" description="Disordered" evidence="11">
    <location>
        <begin position="31"/>
        <end position="58"/>
    </location>
</feature>
<keyword evidence="6 10" id="KW-0547">Nucleotide-binding</keyword>
<evidence type="ECO:0000256" key="9">
    <source>
        <dbReference type="ARBA" id="ARBA00023242"/>
    </source>
</evidence>
<dbReference type="Proteomes" id="UP000298327">
    <property type="component" value="Unassembled WGS sequence"/>
</dbReference>
<keyword evidence="5 10" id="KW-0808">Transferase</keyword>
<feature type="binding site" evidence="10">
    <location>
        <position position="149"/>
    </location>
    <ligand>
        <name>ATP</name>
        <dbReference type="ChEBI" id="CHEBI:30616"/>
    </ligand>
</feature>
<dbReference type="EC" id="2.7.4.3" evidence="10"/>
<evidence type="ECO:0000256" key="11">
    <source>
        <dbReference type="SAM" id="MobiDB-lite"/>
    </source>
</evidence>
<dbReference type="SUPFAM" id="SSF52540">
    <property type="entry name" value="P-loop containing nucleoside triphosphate hydrolases"/>
    <property type="match status" value="1"/>
</dbReference>
<evidence type="ECO:0000256" key="2">
    <source>
        <dbReference type="ARBA" id="ARBA00022490"/>
    </source>
</evidence>
<dbReference type="InterPro" id="IPR027417">
    <property type="entry name" value="P-loop_NTPase"/>
</dbReference>
<comment type="similarity">
    <text evidence="10">Belongs to the adenylate kinase family. AK6 subfamily.</text>
</comment>
<keyword evidence="3 10" id="KW-0690">Ribosome biogenesis</keyword>
<dbReference type="Pfam" id="PF13238">
    <property type="entry name" value="AAA_18"/>
    <property type="match status" value="1"/>
</dbReference>
<dbReference type="GO" id="GO:0006364">
    <property type="term" value="P:rRNA processing"/>
    <property type="evidence" value="ECO:0007669"/>
    <property type="project" value="UniProtKB-KW"/>
</dbReference>
<evidence type="ECO:0000256" key="6">
    <source>
        <dbReference type="ARBA" id="ARBA00022741"/>
    </source>
</evidence>
<evidence type="ECO:0000256" key="1">
    <source>
        <dbReference type="ARBA" id="ARBA00000582"/>
    </source>
</evidence>
<dbReference type="PANTHER" id="PTHR12595:SF0">
    <property type="entry name" value="ADENYLATE KINASE ISOENZYME 6"/>
    <property type="match status" value="1"/>
</dbReference>
<keyword evidence="7 10" id="KW-0418">Kinase</keyword>
<evidence type="ECO:0000256" key="7">
    <source>
        <dbReference type="ARBA" id="ARBA00022777"/>
    </source>
</evidence>
<feature type="binding site" evidence="10">
    <location>
        <position position="146"/>
    </location>
    <ligand>
        <name>ATP</name>
        <dbReference type="ChEBI" id="CHEBI:30616"/>
    </ligand>
</feature>
<feature type="region of interest" description="LID" evidence="10">
    <location>
        <begin position="241"/>
        <end position="251"/>
    </location>
</feature>
<dbReference type="AlphaFoldDB" id="A0A4Y9YX08"/>
<dbReference type="Gene3D" id="3.40.50.300">
    <property type="entry name" value="P-loop containing nucleotide triphosphate hydrolases"/>
    <property type="match status" value="1"/>
</dbReference>
<comment type="caution">
    <text evidence="10">Lacks conserved residue(s) required for the propagation of feature annotation.</text>
</comment>
<comment type="subcellular location">
    <subcellularLocation>
        <location evidence="10">Cytoplasm</location>
    </subcellularLocation>
    <subcellularLocation>
        <location evidence="10">Nucleus</location>
    </subcellularLocation>
</comment>
<comment type="function">
    <text evidence="10">Broad-specificity nucleoside monophosphate (NMP) kinase that catalyzes the reversible transfer of the terminal phosphate group between nucleoside triphosphates and monophosphates. Has also ATPase activity. Involved in the late cytoplasmic maturation steps of the 40S ribosomal particles, specifically 18S rRNA maturation. While NMP activity is not required for ribosome maturation, ATPase activity is. Associates transiently with small ribosomal subunit protein uS11. ATP hydrolysis breaks the interaction with uS11. May temporarily remove uS11 from the ribosome to enable a conformational change of the ribosomal RNA that is needed for the final maturation step of the small ribosomal subunit. Its NMP activity may have a role in nuclear energy homeostasis.</text>
</comment>